<dbReference type="InterPro" id="IPR025669">
    <property type="entry name" value="AAA_dom"/>
</dbReference>
<gene>
    <name evidence="3" type="ORF">O4213_13450</name>
</gene>
<feature type="region of interest" description="Disordered" evidence="1">
    <location>
        <begin position="1"/>
        <end position="42"/>
    </location>
</feature>
<proteinExistence type="predicted"/>
<dbReference type="CDD" id="cd01983">
    <property type="entry name" value="SIMIBI"/>
    <property type="match status" value="1"/>
</dbReference>
<feature type="compositionally biased region" description="Basic and acidic residues" evidence="1">
    <location>
        <begin position="29"/>
        <end position="42"/>
    </location>
</feature>
<accession>A0ABT4MVF4</accession>
<keyword evidence="4" id="KW-1185">Reference proteome</keyword>
<feature type="domain" description="AAA" evidence="2">
    <location>
        <begin position="46"/>
        <end position="221"/>
    </location>
</feature>
<dbReference type="RefSeq" id="WP_094647617.1">
    <property type="nucleotide sequence ID" value="NZ_JAPWIE010000003.1"/>
</dbReference>
<dbReference type="SUPFAM" id="SSF52540">
    <property type="entry name" value="P-loop containing nucleoside triphosphate hydrolases"/>
    <property type="match status" value="1"/>
</dbReference>
<dbReference type="InterPro" id="IPR027417">
    <property type="entry name" value="P-loop_NTPase"/>
</dbReference>
<dbReference type="InterPro" id="IPR050678">
    <property type="entry name" value="DNA_Partitioning_ATPase"/>
</dbReference>
<name>A0ABT4MVF4_GORRU</name>
<dbReference type="CDD" id="cd02042">
    <property type="entry name" value="ParAB_family"/>
    <property type="match status" value="1"/>
</dbReference>
<comment type="caution">
    <text evidence="3">The sequence shown here is derived from an EMBL/GenBank/DDBJ whole genome shotgun (WGS) entry which is preliminary data.</text>
</comment>
<protein>
    <submittedName>
        <fullName evidence="3">ParA family protein</fullName>
    </submittedName>
</protein>
<dbReference type="Pfam" id="PF13614">
    <property type="entry name" value="AAA_31"/>
    <property type="match status" value="1"/>
</dbReference>
<dbReference type="Proteomes" id="UP001067235">
    <property type="component" value="Unassembled WGS sequence"/>
</dbReference>
<dbReference type="EMBL" id="JAPWIE010000003">
    <property type="protein sequence ID" value="MCZ4550993.1"/>
    <property type="molecule type" value="Genomic_DNA"/>
</dbReference>
<evidence type="ECO:0000259" key="2">
    <source>
        <dbReference type="Pfam" id="PF13614"/>
    </source>
</evidence>
<reference evidence="3" key="1">
    <citation type="submission" date="2022-12" db="EMBL/GenBank/DDBJ databases">
        <authorList>
            <person name="Krivoruchko A.V."/>
            <person name="Elkin A."/>
        </authorList>
    </citation>
    <scope>NUCLEOTIDE SEQUENCE</scope>
    <source>
        <strain evidence="3">IEGM 1388</strain>
    </source>
</reference>
<evidence type="ECO:0000313" key="3">
    <source>
        <dbReference type="EMBL" id="MCZ4550993.1"/>
    </source>
</evidence>
<feature type="compositionally biased region" description="Basic and acidic residues" evidence="1">
    <location>
        <begin position="7"/>
        <end position="17"/>
    </location>
</feature>
<sequence length="298" mass="32443">MISTPQRGDDDHEREKPGNPGELGPTGRPLREVPEPTPLDRHGPATVVAICNQKGGVGKTTSTINLGAALAECGRRVLLVDLDPQGALSAGLGVPHHELDLTVHNMLVPPQVSADEVLMRTRVDGMDLLPSNIDLSAAEIQLVNEVGREHTLGRALHPLLDRYDYVLIDCQPSLGLLTVNALACADTVVIPMECEYFSLRGLALLSDTIDKVRDRLNPRLKLGGILVTMFDARTLHSREVMARVVEVFGDKVYDTVISRTVRFPETSVAGEPITSWAPKSAGARAYRALAREVIFRTR</sequence>
<organism evidence="3 4">
    <name type="scientific">Gordonia rubripertincta</name>
    <name type="common">Rhodococcus corallinus</name>
    <dbReference type="NCBI Taxonomy" id="36822"/>
    <lineage>
        <taxon>Bacteria</taxon>
        <taxon>Bacillati</taxon>
        <taxon>Actinomycetota</taxon>
        <taxon>Actinomycetes</taxon>
        <taxon>Mycobacteriales</taxon>
        <taxon>Gordoniaceae</taxon>
        <taxon>Gordonia</taxon>
    </lineage>
</organism>
<dbReference type="PANTHER" id="PTHR13696:SF99">
    <property type="entry name" value="COBYRINIC ACID AC-DIAMIDE SYNTHASE"/>
    <property type="match status" value="1"/>
</dbReference>
<evidence type="ECO:0000313" key="4">
    <source>
        <dbReference type="Proteomes" id="UP001067235"/>
    </source>
</evidence>
<dbReference type="Gene3D" id="3.40.50.300">
    <property type="entry name" value="P-loop containing nucleotide triphosphate hydrolases"/>
    <property type="match status" value="1"/>
</dbReference>
<evidence type="ECO:0000256" key="1">
    <source>
        <dbReference type="SAM" id="MobiDB-lite"/>
    </source>
</evidence>
<dbReference type="PANTHER" id="PTHR13696">
    <property type="entry name" value="P-LOOP CONTAINING NUCLEOSIDE TRIPHOSPHATE HYDROLASE"/>
    <property type="match status" value="1"/>
</dbReference>